<name>A0AAV4P725_CAEEX</name>
<dbReference type="Proteomes" id="UP001054945">
    <property type="component" value="Unassembled WGS sequence"/>
</dbReference>
<dbReference type="EMBL" id="BPLR01021644">
    <property type="protein sequence ID" value="GIX91986.1"/>
    <property type="molecule type" value="Genomic_DNA"/>
</dbReference>
<dbReference type="AlphaFoldDB" id="A0AAV4P725"/>
<sequence length="115" mass="13368">MPREKLTIIAKFHLKWCPSHLYFIAKNSGITLLEVMNLTSKSGITSRFKCQVIIGAEEQKKILKREDLEQKNKRVYSSRYCGIHCGILQERTLNCCKSNYSGLSYYSVKLYIKQL</sequence>
<keyword evidence="2" id="KW-1185">Reference proteome</keyword>
<gene>
    <name evidence="1" type="ORF">CEXT_599311</name>
</gene>
<reference evidence="1 2" key="1">
    <citation type="submission" date="2021-06" db="EMBL/GenBank/DDBJ databases">
        <title>Caerostris extrusa draft genome.</title>
        <authorList>
            <person name="Kono N."/>
            <person name="Arakawa K."/>
        </authorList>
    </citation>
    <scope>NUCLEOTIDE SEQUENCE [LARGE SCALE GENOMIC DNA]</scope>
</reference>
<evidence type="ECO:0000313" key="2">
    <source>
        <dbReference type="Proteomes" id="UP001054945"/>
    </source>
</evidence>
<accession>A0AAV4P725</accession>
<organism evidence="1 2">
    <name type="scientific">Caerostris extrusa</name>
    <name type="common">Bark spider</name>
    <name type="synonym">Caerostris bankana</name>
    <dbReference type="NCBI Taxonomy" id="172846"/>
    <lineage>
        <taxon>Eukaryota</taxon>
        <taxon>Metazoa</taxon>
        <taxon>Ecdysozoa</taxon>
        <taxon>Arthropoda</taxon>
        <taxon>Chelicerata</taxon>
        <taxon>Arachnida</taxon>
        <taxon>Araneae</taxon>
        <taxon>Araneomorphae</taxon>
        <taxon>Entelegynae</taxon>
        <taxon>Araneoidea</taxon>
        <taxon>Araneidae</taxon>
        <taxon>Caerostris</taxon>
    </lineage>
</organism>
<protein>
    <submittedName>
        <fullName evidence="1">Uncharacterized protein</fullName>
    </submittedName>
</protein>
<proteinExistence type="predicted"/>
<comment type="caution">
    <text evidence="1">The sequence shown here is derived from an EMBL/GenBank/DDBJ whole genome shotgun (WGS) entry which is preliminary data.</text>
</comment>
<evidence type="ECO:0000313" key="1">
    <source>
        <dbReference type="EMBL" id="GIX91986.1"/>
    </source>
</evidence>